<dbReference type="InterPro" id="IPR010603">
    <property type="entry name" value="Znf_CppX_C4"/>
</dbReference>
<feature type="binding site" evidence="1">
    <location>
        <position position="11"/>
    </location>
    <ligand>
        <name>Zn(2+)</name>
        <dbReference type="ChEBI" id="CHEBI:29105"/>
    </ligand>
</feature>
<dbReference type="Gene3D" id="6.20.220.10">
    <property type="entry name" value="ClpX chaperone, C4-type zinc finger domain"/>
    <property type="match status" value="1"/>
</dbReference>
<dbReference type="GO" id="GO:0008270">
    <property type="term" value="F:zinc ion binding"/>
    <property type="evidence" value="ECO:0007669"/>
    <property type="project" value="UniProtKB-UniRule"/>
</dbReference>
<keyword evidence="4" id="KW-1185">Reference proteome</keyword>
<dbReference type="KEGG" id="bcou:IC761_02730"/>
<protein>
    <recommendedName>
        <fullName evidence="2">ClpX-type ZB domain-containing protein</fullName>
    </recommendedName>
</protein>
<dbReference type="SUPFAM" id="SSF57716">
    <property type="entry name" value="Glucocorticoid receptor-like (DNA-binding domain)"/>
    <property type="match status" value="1"/>
</dbReference>
<dbReference type="InterPro" id="IPR038366">
    <property type="entry name" value="Znf_CppX_C4_sf"/>
</dbReference>
<feature type="binding site" evidence="1">
    <location>
        <position position="42"/>
    </location>
    <ligand>
        <name>Zn(2+)</name>
        <dbReference type="ChEBI" id="CHEBI:29105"/>
    </ligand>
</feature>
<keyword evidence="1" id="KW-0862">Zinc</keyword>
<feature type="binding site" evidence="1">
    <location>
        <position position="8"/>
    </location>
    <ligand>
        <name>Zn(2+)</name>
        <dbReference type="ChEBI" id="CHEBI:29105"/>
    </ligand>
</feature>
<evidence type="ECO:0000256" key="1">
    <source>
        <dbReference type="PROSITE-ProRule" id="PRU01250"/>
    </source>
</evidence>
<dbReference type="SMART" id="SM00994">
    <property type="entry name" value="zf-C4_ClpX"/>
    <property type="match status" value="1"/>
</dbReference>
<dbReference type="PROSITE" id="PS51902">
    <property type="entry name" value="CLPX_ZB"/>
    <property type="match status" value="1"/>
</dbReference>
<proteinExistence type="inferred from homology"/>
<dbReference type="GO" id="GO:0046983">
    <property type="term" value="F:protein dimerization activity"/>
    <property type="evidence" value="ECO:0007669"/>
    <property type="project" value="UniProtKB-UniRule"/>
</dbReference>
<dbReference type="RefSeq" id="WP_195801777.1">
    <property type="nucleotide sequence ID" value="NZ_CP061379.1"/>
</dbReference>
<comment type="similarity">
    <text evidence="1">Belongs to the ClpX chaperone family.</text>
</comment>
<dbReference type="InterPro" id="IPR059188">
    <property type="entry name" value="Znf_CLPX-like"/>
</dbReference>
<keyword evidence="1" id="KW-0479">Metal-binding</keyword>
<name>A0A7S9H0S7_9BRAD</name>
<dbReference type="EMBL" id="CP061379">
    <property type="protein sequence ID" value="QPF92236.1"/>
    <property type="molecule type" value="Genomic_DNA"/>
</dbReference>
<dbReference type="GO" id="GO:0051082">
    <property type="term" value="F:unfolded protein binding"/>
    <property type="evidence" value="ECO:0007669"/>
    <property type="project" value="UniProtKB-UniRule"/>
</dbReference>
<evidence type="ECO:0000313" key="4">
    <source>
        <dbReference type="Proteomes" id="UP000594621"/>
    </source>
</evidence>
<dbReference type="GO" id="GO:0006457">
    <property type="term" value="P:protein folding"/>
    <property type="evidence" value="ECO:0007669"/>
    <property type="project" value="UniProtKB-UniRule"/>
</dbReference>
<feature type="domain" description="ClpX-type ZB" evidence="2">
    <location>
        <begin position="1"/>
        <end position="58"/>
    </location>
</feature>
<sequence length="70" mass="7563">MTTSGLICSFCGKEPEEVVLIVNAVSVSAKGQQTAGAICNECVELCVQLIGLQKPEWLERHRQFVATLGK</sequence>
<reference evidence="3 4" key="1">
    <citation type="submission" date="2020-09" db="EMBL/GenBank/DDBJ databases">
        <title>Complete genomes of bradyrhizobia occurring on native shrubby legumes in Australia.</title>
        <authorList>
            <person name="Lafay B."/>
        </authorList>
    </citation>
    <scope>NUCLEOTIDE SEQUENCE [LARGE SCALE GENOMIC DNA]</scope>
    <source>
        <strain evidence="3 4">BDV5040</strain>
    </source>
</reference>
<evidence type="ECO:0000313" key="3">
    <source>
        <dbReference type="EMBL" id="QPF92236.1"/>
    </source>
</evidence>
<accession>A0A7S9H0S7</accession>
<keyword evidence="1" id="KW-0143">Chaperone</keyword>
<dbReference type="Proteomes" id="UP000594621">
    <property type="component" value="Chromosome"/>
</dbReference>
<gene>
    <name evidence="3" type="ORF">IC761_02730</name>
</gene>
<evidence type="ECO:0000259" key="2">
    <source>
        <dbReference type="PROSITE" id="PS51902"/>
    </source>
</evidence>
<feature type="binding site" evidence="1">
    <location>
        <position position="39"/>
    </location>
    <ligand>
        <name>Zn(2+)</name>
        <dbReference type="ChEBI" id="CHEBI:29105"/>
    </ligand>
</feature>
<dbReference type="AlphaFoldDB" id="A0A7S9H0S7"/>
<organism evidence="3 4">
    <name type="scientific">Bradyrhizobium commune</name>
    <dbReference type="NCBI Taxonomy" id="83627"/>
    <lineage>
        <taxon>Bacteria</taxon>
        <taxon>Pseudomonadati</taxon>
        <taxon>Pseudomonadota</taxon>
        <taxon>Alphaproteobacteria</taxon>
        <taxon>Hyphomicrobiales</taxon>
        <taxon>Nitrobacteraceae</taxon>
        <taxon>Bradyrhizobium</taxon>
    </lineage>
</organism>